<dbReference type="KEGG" id="dps:DP1190"/>
<keyword evidence="2" id="KW-1185">Reference proteome</keyword>
<gene>
    <name evidence="1" type="ordered locus">DP1190</name>
</gene>
<protein>
    <submittedName>
        <fullName evidence="1">Uncharacterized protein</fullName>
    </submittedName>
</protein>
<dbReference type="STRING" id="177439.DP1190"/>
<dbReference type="OrthoDB" id="9777728at2"/>
<proteinExistence type="predicted"/>
<reference evidence="2" key="1">
    <citation type="journal article" date="2004" name="Environ. Microbiol.">
        <title>The genome of Desulfotalea psychrophila, a sulfate-reducing bacterium from permanently cold Arctic sediments.</title>
        <authorList>
            <person name="Rabus R."/>
            <person name="Ruepp A."/>
            <person name="Frickey T."/>
            <person name="Rattei T."/>
            <person name="Fartmann B."/>
            <person name="Stark M."/>
            <person name="Bauer M."/>
            <person name="Zibat A."/>
            <person name="Lombardot T."/>
            <person name="Becker I."/>
            <person name="Amann J."/>
            <person name="Gellner K."/>
            <person name="Teeling H."/>
            <person name="Leuschner W.D."/>
            <person name="Gloeckner F.-O."/>
            <person name="Lupas A.N."/>
            <person name="Amann R."/>
            <person name="Klenk H.-P."/>
        </authorList>
    </citation>
    <scope>NUCLEOTIDE SEQUENCE [LARGE SCALE GENOMIC DNA]</scope>
    <source>
        <strain evidence="2">DSM 12343 / LSv54</strain>
    </source>
</reference>
<name>Q6AP05_DESPS</name>
<dbReference type="InterPro" id="IPR003748">
    <property type="entry name" value="DUF169"/>
</dbReference>
<accession>Q6AP05</accession>
<dbReference type="AlphaFoldDB" id="Q6AP05"/>
<dbReference type="eggNOG" id="COG2043">
    <property type="taxonomic scope" value="Bacteria"/>
</dbReference>
<dbReference type="HOGENOM" id="CLU_074324_2_0_7"/>
<dbReference type="EMBL" id="CR522870">
    <property type="protein sequence ID" value="CAG35919.1"/>
    <property type="molecule type" value="Genomic_DNA"/>
</dbReference>
<dbReference type="Pfam" id="PF02596">
    <property type="entry name" value="DUF169"/>
    <property type="match status" value="1"/>
</dbReference>
<dbReference type="PANTHER" id="PTHR37954">
    <property type="entry name" value="BLL4979 PROTEIN"/>
    <property type="match status" value="1"/>
</dbReference>
<dbReference type="Proteomes" id="UP000000602">
    <property type="component" value="Chromosome"/>
</dbReference>
<evidence type="ECO:0000313" key="2">
    <source>
        <dbReference type="Proteomes" id="UP000000602"/>
    </source>
</evidence>
<sequence length="257" mass="28514">MDFKKIEDELTCLLGLSRRPVAVSLTQDQNQFDAWPQMKVTTPLSFCAMVRLATTGRSRKTDKEGVKCFGAADVFGFRSSVSATDASQALVSMGLYSNIDIAQKAQASMSKFPTPCLGLSTSPLSETTFNPSILLLIVDAYQAMRIVQGWAYFFGGAHQFLLTGNRGICSECVAKPWLTDSLHLSPLCANTRYACKWDDHELGIGVPFAKVEKLLEGIAKTVGSVEPELRKNMIEERFQKQGLDYEKPQDTTYFLRK</sequence>
<dbReference type="RefSeq" id="WP_011188431.1">
    <property type="nucleotide sequence ID" value="NC_006138.1"/>
</dbReference>
<organism evidence="1 2">
    <name type="scientific">Desulfotalea psychrophila (strain LSv54 / DSM 12343)</name>
    <dbReference type="NCBI Taxonomy" id="177439"/>
    <lineage>
        <taxon>Bacteria</taxon>
        <taxon>Pseudomonadati</taxon>
        <taxon>Thermodesulfobacteriota</taxon>
        <taxon>Desulfobulbia</taxon>
        <taxon>Desulfobulbales</taxon>
        <taxon>Desulfocapsaceae</taxon>
        <taxon>Desulfotalea</taxon>
    </lineage>
</organism>
<dbReference type="PANTHER" id="PTHR37954:SF3">
    <property type="entry name" value="DUF169 DOMAIN-CONTAINING PROTEIN"/>
    <property type="match status" value="1"/>
</dbReference>
<evidence type="ECO:0000313" key="1">
    <source>
        <dbReference type="EMBL" id="CAG35919.1"/>
    </source>
</evidence>